<evidence type="ECO:0008006" key="7">
    <source>
        <dbReference type="Google" id="ProtNLM"/>
    </source>
</evidence>
<evidence type="ECO:0000313" key="4">
    <source>
        <dbReference type="EMBL" id="PJZ73840.1"/>
    </source>
</evidence>
<dbReference type="AlphaFoldDB" id="A0A2M9ZP27"/>
<evidence type="ECO:0000313" key="6">
    <source>
        <dbReference type="Proteomes" id="UP000231990"/>
    </source>
</evidence>
<dbReference type="PROSITE" id="PS51450">
    <property type="entry name" value="LRR"/>
    <property type="match status" value="2"/>
</dbReference>
<dbReference type="InterPro" id="IPR001611">
    <property type="entry name" value="Leu-rich_rpt"/>
</dbReference>
<keyword evidence="5" id="KW-1185">Reference proteome</keyword>
<dbReference type="InterPro" id="IPR032675">
    <property type="entry name" value="LRR_dom_sf"/>
</dbReference>
<dbReference type="InterPro" id="IPR050836">
    <property type="entry name" value="SDS22/Internalin_LRR"/>
</dbReference>
<dbReference type="InterPro" id="IPR025875">
    <property type="entry name" value="Leu-rich_rpt_4"/>
</dbReference>
<comment type="caution">
    <text evidence="4">The sequence shown here is derived from an EMBL/GenBank/DDBJ whole genome shotgun (WGS) entry which is preliminary data.</text>
</comment>
<evidence type="ECO:0000256" key="1">
    <source>
        <dbReference type="ARBA" id="ARBA00022614"/>
    </source>
</evidence>
<dbReference type="Proteomes" id="UP000231962">
    <property type="component" value="Unassembled WGS sequence"/>
</dbReference>
<evidence type="ECO:0000313" key="3">
    <source>
        <dbReference type="EMBL" id="PJZ70629.1"/>
    </source>
</evidence>
<dbReference type="OrthoDB" id="333561at2"/>
<keyword evidence="2" id="KW-0677">Repeat</keyword>
<dbReference type="EMBL" id="NPDZ01000003">
    <property type="protein sequence ID" value="PJZ73840.1"/>
    <property type="molecule type" value="Genomic_DNA"/>
</dbReference>
<reference evidence="5 6" key="1">
    <citation type="submission" date="2017-07" db="EMBL/GenBank/DDBJ databases">
        <title>Leptospira spp. isolated from tropical soils.</title>
        <authorList>
            <person name="Thibeaux R."/>
            <person name="Iraola G."/>
            <person name="Ferres I."/>
            <person name="Bierque E."/>
            <person name="Girault D."/>
            <person name="Soupe-Gilbert M.-E."/>
            <person name="Picardeau M."/>
            <person name="Goarant C."/>
        </authorList>
    </citation>
    <scope>NUCLEOTIDE SEQUENCE [LARGE SCALE GENOMIC DNA]</scope>
    <source>
        <strain evidence="4 6">FH1-B-B1</strain>
        <strain evidence="3 5">FH1-B-C1</strain>
    </source>
</reference>
<dbReference type="SUPFAM" id="SSF52058">
    <property type="entry name" value="L domain-like"/>
    <property type="match status" value="1"/>
</dbReference>
<evidence type="ECO:0000313" key="5">
    <source>
        <dbReference type="Proteomes" id="UP000231962"/>
    </source>
</evidence>
<dbReference type="PANTHER" id="PTHR46652">
    <property type="entry name" value="LEUCINE-RICH REPEAT AND IQ DOMAIN-CONTAINING PROTEIN 1-RELATED"/>
    <property type="match status" value="1"/>
</dbReference>
<dbReference type="PANTHER" id="PTHR46652:SF3">
    <property type="entry name" value="LEUCINE-RICH REPEAT-CONTAINING PROTEIN 9"/>
    <property type="match status" value="1"/>
</dbReference>
<dbReference type="Pfam" id="PF12799">
    <property type="entry name" value="LRR_4"/>
    <property type="match status" value="1"/>
</dbReference>
<evidence type="ECO:0000256" key="2">
    <source>
        <dbReference type="ARBA" id="ARBA00022737"/>
    </source>
</evidence>
<sequence>MSTRPFGLLIIVFLSLNCKSSQFGIPVSETSGEILGQYHPETRWIGFTKNQNPKLSELSHFPNLEILELSSSEIESIDALPELPKLRFINLNHTNVKRFEVLEKFPKLDSLILNGTQVDDSDLALFHSWNRLTRLELNDTKVTNLNFLVPGCSLRRLHLRHTKIEDISPVSNCVFLKELYLGGTLVQDLKPLASVSGLYHLQLDGTNVSNEEIASLRKQLPYLKIFPGLRKIFLSETGQ</sequence>
<gene>
    <name evidence="3" type="ORF">CH360_03565</name>
    <name evidence="4" type="ORF">CH373_06705</name>
</gene>
<proteinExistence type="predicted"/>
<dbReference type="Proteomes" id="UP000231990">
    <property type="component" value="Unassembled WGS sequence"/>
</dbReference>
<organism evidence="4 6">
    <name type="scientific">Leptospira perolatii</name>
    <dbReference type="NCBI Taxonomy" id="2023191"/>
    <lineage>
        <taxon>Bacteria</taxon>
        <taxon>Pseudomonadati</taxon>
        <taxon>Spirochaetota</taxon>
        <taxon>Spirochaetia</taxon>
        <taxon>Leptospirales</taxon>
        <taxon>Leptospiraceae</taxon>
        <taxon>Leptospira</taxon>
    </lineage>
</organism>
<dbReference type="RefSeq" id="WP_100712636.1">
    <property type="nucleotide sequence ID" value="NZ_NPDY01000002.1"/>
</dbReference>
<dbReference type="Gene3D" id="3.80.10.10">
    <property type="entry name" value="Ribonuclease Inhibitor"/>
    <property type="match status" value="1"/>
</dbReference>
<keyword evidence="1" id="KW-0433">Leucine-rich repeat</keyword>
<protein>
    <recommendedName>
        <fullName evidence="7">Leucine-rich repeat domain-containing protein</fullName>
    </recommendedName>
</protein>
<accession>A0A2M9ZP27</accession>
<name>A0A2M9ZP27_9LEPT</name>
<dbReference type="EMBL" id="NPDY01000002">
    <property type="protein sequence ID" value="PJZ70629.1"/>
    <property type="molecule type" value="Genomic_DNA"/>
</dbReference>